<keyword evidence="1" id="KW-0732">Signal</keyword>
<dbReference type="Gene3D" id="2.60.40.1930">
    <property type="match status" value="1"/>
</dbReference>
<dbReference type="Ensembl" id="ENSSMRT00000006608.1">
    <property type="protein sequence ID" value="ENSSMRP00000005625.1"/>
    <property type="gene ID" value="ENSSMRG00000004557.1"/>
</dbReference>
<accession>A0A8D0BC29</accession>
<dbReference type="InterPro" id="IPR050473">
    <property type="entry name" value="A2M/Complement_sys"/>
</dbReference>
<protein>
    <submittedName>
        <fullName evidence="2">Uncharacterized protein</fullName>
    </submittedName>
</protein>
<reference evidence="2" key="2">
    <citation type="submission" date="2025-09" db="UniProtKB">
        <authorList>
            <consortium name="Ensembl"/>
        </authorList>
    </citation>
    <scope>IDENTIFICATION</scope>
</reference>
<dbReference type="Proteomes" id="UP000694421">
    <property type="component" value="Unplaced"/>
</dbReference>
<dbReference type="OMA" id="LIATCHI"/>
<feature type="chain" id="PRO_5034177904" evidence="1">
    <location>
        <begin position="22"/>
        <end position="171"/>
    </location>
</feature>
<evidence type="ECO:0000313" key="3">
    <source>
        <dbReference type="Proteomes" id="UP000694421"/>
    </source>
</evidence>
<proteinExistence type="predicted"/>
<dbReference type="PANTHER" id="PTHR11412:SF185">
    <property type="entry name" value="ALPHA-2-MACROGLOBULIN-LIKE PROTEIN 1"/>
    <property type="match status" value="1"/>
</dbReference>
<keyword evidence="3" id="KW-1185">Reference proteome</keyword>
<organism evidence="2 3">
    <name type="scientific">Salvator merianae</name>
    <name type="common">Argentine black and white tegu</name>
    <name type="synonym">Tupinambis merianae</name>
    <dbReference type="NCBI Taxonomy" id="96440"/>
    <lineage>
        <taxon>Eukaryota</taxon>
        <taxon>Metazoa</taxon>
        <taxon>Chordata</taxon>
        <taxon>Craniata</taxon>
        <taxon>Vertebrata</taxon>
        <taxon>Euteleostomi</taxon>
        <taxon>Lepidosauria</taxon>
        <taxon>Squamata</taxon>
        <taxon>Bifurcata</taxon>
        <taxon>Unidentata</taxon>
        <taxon>Episquamata</taxon>
        <taxon>Laterata</taxon>
        <taxon>Teiioidea</taxon>
        <taxon>Teiidae</taxon>
        <taxon>Salvator</taxon>
    </lineage>
</organism>
<reference evidence="2" key="1">
    <citation type="submission" date="2025-08" db="UniProtKB">
        <authorList>
            <consortium name="Ensembl"/>
        </authorList>
    </citation>
    <scope>IDENTIFICATION</scope>
</reference>
<dbReference type="GeneTree" id="ENSGT00940000163990"/>
<name>A0A8D0BC29_SALMN</name>
<sequence>MEASMVHWAIVLLSLTVPVTSELQYLVAFPAVIYHTSTERFCTFLRSIPETVHLTVTLEMKIQNHILLEKDIKAPGIYECISFKVPAFTPRKERGRRKYQDEVASVYVLIQEGGKVRFEGRKKVQVQSAFVRNIVETDKPFYKPGERAKFRIVRLDDELKAIDEPVSITFL</sequence>
<dbReference type="AlphaFoldDB" id="A0A8D0BC29"/>
<dbReference type="PANTHER" id="PTHR11412">
    <property type="entry name" value="MACROGLOBULIN / COMPLEMENT"/>
    <property type="match status" value="1"/>
</dbReference>
<evidence type="ECO:0000256" key="1">
    <source>
        <dbReference type="SAM" id="SignalP"/>
    </source>
</evidence>
<feature type="signal peptide" evidence="1">
    <location>
        <begin position="1"/>
        <end position="21"/>
    </location>
</feature>
<evidence type="ECO:0000313" key="2">
    <source>
        <dbReference type="Ensembl" id="ENSSMRP00000005625.1"/>
    </source>
</evidence>